<dbReference type="EMBL" id="JAAWVT010000003">
    <property type="protein sequence ID" value="NKG20644.1"/>
    <property type="molecule type" value="Genomic_DNA"/>
</dbReference>
<dbReference type="Proteomes" id="UP000746595">
    <property type="component" value="Unassembled WGS sequence"/>
</dbReference>
<gene>
    <name evidence="3" type="ORF">HED64_07985</name>
</gene>
<accession>A0ABX1G3N5</accession>
<feature type="transmembrane region" description="Helical" evidence="2">
    <location>
        <begin position="199"/>
        <end position="219"/>
    </location>
</feature>
<feature type="transmembrane region" description="Helical" evidence="2">
    <location>
        <begin position="97"/>
        <end position="118"/>
    </location>
</feature>
<name>A0ABX1G3N5_9MICC</name>
<proteinExistence type="predicted"/>
<keyword evidence="2" id="KW-0472">Membrane</keyword>
<organism evidence="3 4">
    <name type="scientific">Paeniglutamicibacter terrestris</name>
    <dbReference type="NCBI Taxonomy" id="2723403"/>
    <lineage>
        <taxon>Bacteria</taxon>
        <taxon>Bacillati</taxon>
        <taxon>Actinomycetota</taxon>
        <taxon>Actinomycetes</taxon>
        <taxon>Micrococcales</taxon>
        <taxon>Micrococcaceae</taxon>
        <taxon>Paeniglutamicibacter</taxon>
    </lineage>
</organism>
<feature type="region of interest" description="Disordered" evidence="1">
    <location>
        <begin position="407"/>
        <end position="442"/>
    </location>
</feature>
<feature type="transmembrane region" description="Helical" evidence="2">
    <location>
        <begin position="34"/>
        <end position="52"/>
    </location>
</feature>
<evidence type="ECO:0000256" key="2">
    <source>
        <dbReference type="SAM" id="Phobius"/>
    </source>
</evidence>
<feature type="transmembrane region" description="Helical" evidence="2">
    <location>
        <begin position="158"/>
        <end position="178"/>
    </location>
</feature>
<evidence type="ECO:0000313" key="3">
    <source>
        <dbReference type="EMBL" id="NKG20644.1"/>
    </source>
</evidence>
<protein>
    <submittedName>
        <fullName evidence="3">Uncharacterized protein</fullName>
    </submittedName>
</protein>
<evidence type="ECO:0000313" key="4">
    <source>
        <dbReference type="Proteomes" id="UP000746595"/>
    </source>
</evidence>
<keyword evidence="2" id="KW-1133">Transmembrane helix</keyword>
<reference evidence="3 4" key="1">
    <citation type="submission" date="2020-04" db="EMBL/GenBank/DDBJ databases">
        <title>Paeniglutamicibacter sp. ANT13_2, a novel actinomycete isolated from sediment in Antarctica.</title>
        <authorList>
            <person name="Sakdapetsiri C."/>
            <person name="Pinyakong O."/>
        </authorList>
    </citation>
    <scope>NUCLEOTIDE SEQUENCE [LARGE SCALE GENOMIC DNA]</scope>
    <source>
        <strain evidence="3 4">ANT13_2</strain>
    </source>
</reference>
<sequence>MGRKIRDDAMVVLPRHVVSDEQWAAVPRTVPNRLLRWGSILPYYALIAWWIIADEPTEFVVALIFWGFFTVFSARMTPWLALSGVCGLYLSADLGPLATALLVASAAWFLGLGLGAAVSGLRLSLAIRRWRLIAAGSLTVSRSLLAGPGTLITSRGRVGYFFVVIIALILFRFGAMFVRDPESNFRSLAETFTFADGGLVIPLLGILFWLSVSLVAWIVERIAGDVVLQIPVDPTHGPLTLGRVLNAVPRTEALRPGCTCGARQSDAGGDMPQVLVLDDVCPIHGIDAVNALEPQEFLRVANEPWVWGENAAALPVRANERLEIVGLYGWGSRPAVVATPAPGKNAEAPTHTGYRPWRTAEVFNRAKRKIRWRDSADSDPNFLAEEKTAAPITDHIRLHGVGLPGYAVRSTGQRPRFETNPAPLARSYATRPEISDASTPSR</sequence>
<keyword evidence="2" id="KW-0812">Transmembrane</keyword>
<keyword evidence="4" id="KW-1185">Reference proteome</keyword>
<comment type="caution">
    <text evidence="3">The sequence shown here is derived from an EMBL/GenBank/DDBJ whole genome shotgun (WGS) entry which is preliminary data.</text>
</comment>
<feature type="transmembrane region" description="Helical" evidence="2">
    <location>
        <begin position="59"/>
        <end position="77"/>
    </location>
</feature>
<evidence type="ECO:0000256" key="1">
    <source>
        <dbReference type="SAM" id="MobiDB-lite"/>
    </source>
</evidence>
<dbReference type="RefSeq" id="WP_168151525.1">
    <property type="nucleotide sequence ID" value="NZ_JAAWVT010000003.1"/>
</dbReference>